<evidence type="ECO:0000256" key="1">
    <source>
        <dbReference type="SAM" id="MobiDB-lite"/>
    </source>
</evidence>
<name>A0A2G9Q2I2_AQUCT</name>
<feature type="non-terminal residue" evidence="2">
    <location>
        <position position="108"/>
    </location>
</feature>
<dbReference type="Proteomes" id="UP000228934">
    <property type="component" value="Unassembled WGS sequence"/>
</dbReference>
<keyword evidence="3" id="KW-1185">Reference proteome</keyword>
<accession>A0A2G9Q2I2</accession>
<evidence type="ECO:0000313" key="2">
    <source>
        <dbReference type="EMBL" id="PIO09818.1"/>
    </source>
</evidence>
<feature type="region of interest" description="Disordered" evidence="1">
    <location>
        <begin position="21"/>
        <end position="41"/>
    </location>
</feature>
<proteinExistence type="predicted"/>
<organism evidence="2 3">
    <name type="scientific">Aquarana catesbeiana</name>
    <name type="common">American bullfrog</name>
    <name type="synonym">Rana catesbeiana</name>
    <dbReference type="NCBI Taxonomy" id="8400"/>
    <lineage>
        <taxon>Eukaryota</taxon>
        <taxon>Metazoa</taxon>
        <taxon>Chordata</taxon>
        <taxon>Craniata</taxon>
        <taxon>Vertebrata</taxon>
        <taxon>Euteleostomi</taxon>
        <taxon>Amphibia</taxon>
        <taxon>Batrachia</taxon>
        <taxon>Anura</taxon>
        <taxon>Neobatrachia</taxon>
        <taxon>Ranoidea</taxon>
        <taxon>Ranidae</taxon>
        <taxon>Aquarana</taxon>
    </lineage>
</organism>
<evidence type="ECO:0000313" key="3">
    <source>
        <dbReference type="Proteomes" id="UP000228934"/>
    </source>
</evidence>
<protein>
    <submittedName>
        <fullName evidence="2">Uncharacterized protein</fullName>
    </submittedName>
</protein>
<dbReference type="EMBL" id="KZ369740">
    <property type="protein sequence ID" value="PIO09818.1"/>
    <property type="molecule type" value="Genomic_DNA"/>
</dbReference>
<reference evidence="3" key="1">
    <citation type="journal article" date="2017" name="Nat. Commun.">
        <title>The North American bullfrog draft genome provides insight into hormonal regulation of long noncoding RNA.</title>
        <authorList>
            <person name="Hammond S.A."/>
            <person name="Warren R.L."/>
            <person name="Vandervalk B.P."/>
            <person name="Kucuk E."/>
            <person name="Khan H."/>
            <person name="Gibb E.A."/>
            <person name="Pandoh P."/>
            <person name="Kirk H."/>
            <person name="Zhao Y."/>
            <person name="Jones M."/>
            <person name="Mungall A.J."/>
            <person name="Coope R."/>
            <person name="Pleasance S."/>
            <person name="Moore R.A."/>
            <person name="Holt R.A."/>
            <person name="Round J.M."/>
            <person name="Ohora S."/>
            <person name="Walle B.V."/>
            <person name="Veldhoen N."/>
            <person name="Helbing C.C."/>
            <person name="Birol I."/>
        </authorList>
    </citation>
    <scope>NUCLEOTIDE SEQUENCE [LARGE SCALE GENOMIC DNA]</scope>
</reference>
<sequence>MSLFHTQKDLSQEVAVECGTQEEAGVPPLRLPNKRPRKGSNVEDSALRLIQEASASLRATPTHEEAFACMAATKLQDMQEGQRLMCEDILYEILTHGVRGKSHPIPTC</sequence>
<dbReference type="OrthoDB" id="8190343at2759"/>
<gene>
    <name evidence="2" type="ORF">AB205_0147820</name>
</gene>
<dbReference type="AlphaFoldDB" id="A0A2G9Q2I2"/>